<proteinExistence type="predicted"/>
<keyword evidence="2" id="KW-1185">Reference proteome</keyword>
<dbReference type="OrthoDB" id="9854010at2"/>
<evidence type="ECO:0000313" key="2">
    <source>
        <dbReference type="Proteomes" id="UP000317171"/>
    </source>
</evidence>
<gene>
    <name evidence="1" type="ORF">Pan241w_35560</name>
</gene>
<dbReference type="Proteomes" id="UP000317171">
    <property type="component" value="Chromosome"/>
</dbReference>
<evidence type="ECO:0000313" key="1">
    <source>
        <dbReference type="EMBL" id="QDT43455.1"/>
    </source>
</evidence>
<accession>A0A517RHV0</accession>
<organism evidence="1 2">
    <name type="scientific">Gimesia alba</name>
    <dbReference type="NCBI Taxonomy" id="2527973"/>
    <lineage>
        <taxon>Bacteria</taxon>
        <taxon>Pseudomonadati</taxon>
        <taxon>Planctomycetota</taxon>
        <taxon>Planctomycetia</taxon>
        <taxon>Planctomycetales</taxon>
        <taxon>Planctomycetaceae</taxon>
        <taxon>Gimesia</taxon>
    </lineage>
</organism>
<dbReference type="AlphaFoldDB" id="A0A517RHV0"/>
<dbReference type="EMBL" id="CP036269">
    <property type="protein sequence ID" value="QDT43455.1"/>
    <property type="molecule type" value="Genomic_DNA"/>
</dbReference>
<reference evidence="1 2" key="1">
    <citation type="submission" date="2019-02" db="EMBL/GenBank/DDBJ databases">
        <title>Deep-cultivation of Planctomycetes and their phenomic and genomic characterization uncovers novel biology.</title>
        <authorList>
            <person name="Wiegand S."/>
            <person name="Jogler M."/>
            <person name="Boedeker C."/>
            <person name="Pinto D."/>
            <person name="Vollmers J."/>
            <person name="Rivas-Marin E."/>
            <person name="Kohn T."/>
            <person name="Peeters S.H."/>
            <person name="Heuer A."/>
            <person name="Rast P."/>
            <person name="Oberbeckmann S."/>
            <person name="Bunk B."/>
            <person name="Jeske O."/>
            <person name="Meyerdierks A."/>
            <person name="Storesund J.E."/>
            <person name="Kallscheuer N."/>
            <person name="Luecker S."/>
            <person name="Lage O.M."/>
            <person name="Pohl T."/>
            <person name="Merkel B.J."/>
            <person name="Hornburger P."/>
            <person name="Mueller R.-W."/>
            <person name="Bruemmer F."/>
            <person name="Labrenz M."/>
            <person name="Spormann A.M."/>
            <person name="Op den Camp H."/>
            <person name="Overmann J."/>
            <person name="Amann R."/>
            <person name="Jetten M.S.M."/>
            <person name="Mascher T."/>
            <person name="Medema M.H."/>
            <person name="Devos D.P."/>
            <person name="Kaster A.-K."/>
            <person name="Ovreas L."/>
            <person name="Rohde M."/>
            <person name="Galperin M.Y."/>
            <person name="Jogler C."/>
        </authorList>
    </citation>
    <scope>NUCLEOTIDE SEQUENCE [LARGE SCALE GENOMIC DNA]</scope>
    <source>
        <strain evidence="1 2">Pan241w</strain>
    </source>
</reference>
<dbReference type="RefSeq" id="WP_145218152.1">
    <property type="nucleotide sequence ID" value="NZ_CP036269.1"/>
</dbReference>
<name>A0A517RHV0_9PLAN</name>
<sequence length="142" mass="16042">MSDWEERFQKLKQDNDAVLAAVKSEEQALSDAVALLPQQKVYAERIANEVVCDTLWRIDAILFDGGLNPVVTEHDSRMIGVVAEINNVRFAVNICSRLDGQTRITVFGGLKDTLGERIVDLDHDISDIQEWFADTIESYYKP</sequence>
<dbReference type="KEGG" id="gaz:Pan241w_35560"/>
<protein>
    <submittedName>
        <fullName evidence="1">Uncharacterized protein</fullName>
    </submittedName>
</protein>